<dbReference type="PANTHER" id="PTHR23070">
    <property type="entry name" value="BCS1 AAA-TYPE ATPASE"/>
    <property type="match status" value="1"/>
</dbReference>
<dbReference type="SUPFAM" id="SSF52540">
    <property type="entry name" value="P-loop containing nucleoside triphosphate hydrolases"/>
    <property type="match status" value="1"/>
</dbReference>
<dbReference type="InterPro" id="IPR027417">
    <property type="entry name" value="P-loop_NTPase"/>
</dbReference>
<proteinExistence type="inferred from homology"/>
<organism evidence="3 4">
    <name type="scientific">Blautia hansenii DSM 20583</name>
    <dbReference type="NCBI Taxonomy" id="537007"/>
    <lineage>
        <taxon>Bacteria</taxon>
        <taxon>Bacillati</taxon>
        <taxon>Bacillota</taxon>
        <taxon>Clostridia</taxon>
        <taxon>Lachnospirales</taxon>
        <taxon>Lachnospiraceae</taxon>
        <taxon>Blautia</taxon>
    </lineage>
</organism>
<comment type="caution">
    <text evidence="3">The sequence shown here is derived from an EMBL/GenBank/DDBJ whole genome shotgun (WGS) entry which is preliminary data.</text>
</comment>
<evidence type="ECO:0000259" key="2">
    <source>
        <dbReference type="SMART" id="SM00382"/>
    </source>
</evidence>
<dbReference type="GO" id="GO:0005524">
    <property type="term" value="F:ATP binding"/>
    <property type="evidence" value="ECO:0007669"/>
    <property type="project" value="InterPro"/>
</dbReference>
<sequence length="396" mass="45515">MNKINTFKTNTQRKIRTISNAFFNKQLETATNNTLRFFSNSLKENFYPTLDIGANRQIYTTISNTIKRAAKSAEKFCNKNGDLNHNKTILLKIDNMNAYMFIRTADVYNPLSGCYPRFYITFLGIEALKAKIKFINTMNYVQNYVQNNKVGVNTLYLDKNRKTPSWAISYQSVTNKGLDEIFSDTDISYISSFLKEWKTNRDLYEQLNIIHKTGILLYGAPGTGKTSISKAIAKELNTDLYVVNMGDFNEAQIERIKIEMDDCDEDTSIILLEDIDCIFSTRDNLKTENQQKAAQLLLQFLDGVFSIPNTVFIATTNHIEDLDPALIRDGRFDVKIEMKNLSQETANKMCKHFKLTDEEILSILENETFPINPAYLQNKIVTRIIERSKPCLSMMP</sequence>
<dbReference type="RefSeq" id="WP_003020472.1">
    <property type="nucleotide sequence ID" value="NZ_CP022413.2"/>
</dbReference>
<dbReference type="STRING" id="537007.BLAHAN_05400"/>
<name>C9L7N0_BLAHA</name>
<dbReference type="EMBL" id="ABYU02000016">
    <property type="protein sequence ID" value="EEX21775.1"/>
    <property type="molecule type" value="Genomic_DNA"/>
</dbReference>
<dbReference type="eggNOG" id="COG0464">
    <property type="taxonomic scope" value="Bacteria"/>
</dbReference>
<dbReference type="Pfam" id="PF00004">
    <property type="entry name" value="AAA"/>
    <property type="match status" value="1"/>
</dbReference>
<dbReference type="InterPro" id="IPR003593">
    <property type="entry name" value="AAA+_ATPase"/>
</dbReference>
<dbReference type="SMART" id="SM00382">
    <property type="entry name" value="AAA"/>
    <property type="match status" value="1"/>
</dbReference>
<dbReference type="InterPro" id="IPR003959">
    <property type="entry name" value="ATPase_AAA_core"/>
</dbReference>
<dbReference type="GO" id="GO:0016887">
    <property type="term" value="F:ATP hydrolysis activity"/>
    <property type="evidence" value="ECO:0007669"/>
    <property type="project" value="InterPro"/>
</dbReference>
<dbReference type="HOGENOM" id="CLU_695729_0_0_9"/>
<protein>
    <submittedName>
        <fullName evidence="3">ATPase, AAA family</fullName>
    </submittedName>
</protein>
<reference evidence="3" key="1">
    <citation type="submission" date="2009-09" db="EMBL/GenBank/DDBJ databases">
        <authorList>
            <person name="Weinstock G."/>
            <person name="Sodergren E."/>
            <person name="Clifton S."/>
            <person name="Fulton L."/>
            <person name="Fulton B."/>
            <person name="Courtney L."/>
            <person name="Fronick C."/>
            <person name="Harrison M."/>
            <person name="Strong C."/>
            <person name="Farmer C."/>
            <person name="Delahaunty K."/>
            <person name="Markovic C."/>
            <person name="Hall O."/>
            <person name="Minx P."/>
            <person name="Tomlinson C."/>
            <person name="Mitreva M."/>
            <person name="Nelson J."/>
            <person name="Hou S."/>
            <person name="Wollam A."/>
            <person name="Pepin K.H."/>
            <person name="Johnson M."/>
            <person name="Bhonagiri V."/>
            <person name="Nash W.E."/>
            <person name="Warren W."/>
            <person name="Chinwalla A."/>
            <person name="Mardis E.R."/>
            <person name="Wilson R.K."/>
        </authorList>
    </citation>
    <scope>NUCLEOTIDE SEQUENCE [LARGE SCALE GENOMIC DNA]</scope>
    <source>
        <strain evidence="3">DSM 20583</strain>
    </source>
</reference>
<dbReference type="AlphaFoldDB" id="C9L7N0"/>
<evidence type="ECO:0000256" key="1">
    <source>
        <dbReference type="ARBA" id="ARBA00007448"/>
    </source>
</evidence>
<evidence type="ECO:0000313" key="3">
    <source>
        <dbReference type="EMBL" id="EEX21775.1"/>
    </source>
</evidence>
<keyword evidence="4" id="KW-1185">Reference proteome</keyword>
<gene>
    <name evidence="3" type="ORF">BLAHAN_05400</name>
</gene>
<dbReference type="KEGG" id="bhan:CGC63_09665"/>
<dbReference type="Gene3D" id="3.40.50.300">
    <property type="entry name" value="P-loop containing nucleotide triphosphate hydrolases"/>
    <property type="match status" value="1"/>
</dbReference>
<dbReference type="InterPro" id="IPR050747">
    <property type="entry name" value="Mitochondrial_chaperone_BCS1"/>
</dbReference>
<accession>C9L7N0</accession>
<evidence type="ECO:0000313" key="4">
    <source>
        <dbReference type="Proteomes" id="UP000003755"/>
    </source>
</evidence>
<feature type="domain" description="AAA+ ATPase" evidence="2">
    <location>
        <begin position="211"/>
        <end position="342"/>
    </location>
</feature>
<dbReference type="Proteomes" id="UP000003755">
    <property type="component" value="Unassembled WGS sequence"/>
</dbReference>
<comment type="similarity">
    <text evidence="1">Belongs to the AAA ATPase family. BCS1 subfamily.</text>
</comment>